<gene>
    <name evidence="6" type="ORF">QYE76_045844</name>
</gene>
<feature type="signal peptide" evidence="4">
    <location>
        <begin position="1"/>
        <end position="22"/>
    </location>
</feature>
<evidence type="ECO:0000256" key="1">
    <source>
        <dbReference type="ARBA" id="ARBA00022729"/>
    </source>
</evidence>
<dbReference type="Gene3D" id="1.20.140.40">
    <property type="entry name" value="Invertase/pectin methylesterase inhibitor family protein"/>
    <property type="match status" value="1"/>
</dbReference>
<dbReference type="InterPro" id="IPR006501">
    <property type="entry name" value="Pectinesterase_inhib_dom"/>
</dbReference>
<name>A0AAD8TM75_LOLMU</name>
<dbReference type="PANTHER" id="PTHR35357:SF24">
    <property type="entry name" value="OS04G0587200 PROTEIN"/>
    <property type="match status" value="1"/>
</dbReference>
<dbReference type="InterPro" id="IPR035513">
    <property type="entry name" value="Invertase/methylesterase_inhib"/>
</dbReference>
<evidence type="ECO:0000313" key="6">
    <source>
        <dbReference type="EMBL" id="KAK1684996.1"/>
    </source>
</evidence>
<evidence type="ECO:0000313" key="7">
    <source>
        <dbReference type="Proteomes" id="UP001231189"/>
    </source>
</evidence>
<protein>
    <recommendedName>
        <fullName evidence="5">Pectinesterase inhibitor domain-containing protein</fullName>
    </recommendedName>
</protein>
<dbReference type="InterPro" id="IPR034088">
    <property type="entry name" value="Pla_a_1-like"/>
</dbReference>
<evidence type="ECO:0000256" key="4">
    <source>
        <dbReference type="SAM" id="SignalP"/>
    </source>
</evidence>
<evidence type="ECO:0000256" key="2">
    <source>
        <dbReference type="ARBA" id="ARBA00023157"/>
    </source>
</evidence>
<organism evidence="6 7">
    <name type="scientific">Lolium multiflorum</name>
    <name type="common">Italian ryegrass</name>
    <name type="synonym">Lolium perenne subsp. multiflorum</name>
    <dbReference type="NCBI Taxonomy" id="4521"/>
    <lineage>
        <taxon>Eukaryota</taxon>
        <taxon>Viridiplantae</taxon>
        <taxon>Streptophyta</taxon>
        <taxon>Embryophyta</taxon>
        <taxon>Tracheophyta</taxon>
        <taxon>Spermatophyta</taxon>
        <taxon>Magnoliopsida</taxon>
        <taxon>Liliopsida</taxon>
        <taxon>Poales</taxon>
        <taxon>Poaceae</taxon>
        <taxon>BOP clade</taxon>
        <taxon>Pooideae</taxon>
        <taxon>Poodae</taxon>
        <taxon>Poeae</taxon>
        <taxon>Poeae Chloroplast Group 2 (Poeae type)</taxon>
        <taxon>Loliodinae</taxon>
        <taxon>Loliinae</taxon>
        <taxon>Lolium</taxon>
    </lineage>
</organism>
<dbReference type="NCBIfam" id="TIGR01614">
    <property type="entry name" value="PME_inhib"/>
    <property type="match status" value="1"/>
</dbReference>
<accession>A0AAD8TM75</accession>
<keyword evidence="7" id="KW-1185">Reference proteome</keyword>
<comment type="similarity">
    <text evidence="3">Belongs to the PMEI family.</text>
</comment>
<dbReference type="CDD" id="cd15795">
    <property type="entry name" value="PMEI-Pla_a_1_like"/>
    <property type="match status" value="1"/>
</dbReference>
<dbReference type="Proteomes" id="UP001231189">
    <property type="component" value="Unassembled WGS sequence"/>
</dbReference>
<feature type="domain" description="Pectinesterase inhibitor" evidence="5">
    <location>
        <begin position="20"/>
        <end position="173"/>
    </location>
</feature>
<dbReference type="Pfam" id="PF04043">
    <property type="entry name" value="PMEI"/>
    <property type="match status" value="1"/>
</dbReference>
<comment type="caution">
    <text evidence="6">The sequence shown here is derived from an EMBL/GenBank/DDBJ whole genome shotgun (WGS) entry which is preliminary data.</text>
</comment>
<evidence type="ECO:0000256" key="3">
    <source>
        <dbReference type="ARBA" id="ARBA00038471"/>
    </source>
</evidence>
<keyword evidence="2" id="KW-1015">Disulfide bond</keyword>
<dbReference type="GO" id="GO:0005576">
    <property type="term" value="C:extracellular region"/>
    <property type="evidence" value="ECO:0007669"/>
    <property type="project" value="UniProtKB-ARBA"/>
</dbReference>
<feature type="chain" id="PRO_5042115672" description="Pectinesterase inhibitor domain-containing protein" evidence="4">
    <location>
        <begin position="23"/>
        <end position="179"/>
    </location>
</feature>
<dbReference type="FunFam" id="1.20.140.40:FF:000002">
    <property type="entry name" value="Putative invertase inhibitor"/>
    <property type="match status" value="1"/>
</dbReference>
<dbReference type="PANTHER" id="PTHR35357">
    <property type="entry name" value="OS02G0537100 PROTEIN"/>
    <property type="match status" value="1"/>
</dbReference>
<dbReference type="AlphaFoldDB" id="A0AAD8TM75"/>
<dbReference type="EMBL" id="JAUUTY010000002">
    <property type="protein sequence ID" value="KAK1684996.1"/>
    <property type="molecule type" value="Genomic_DNA"/>
</dbReference>
<sequence length="179" mass="19127">MRPSHGPSYIVLFLLATSSCSASILEDACKTFSAARPDIGYGYCIEFFQANKDSTTADKRGLATIATNIARATAMNTRKLSAALRNMVKDQKTRECLGDCAVLYYGIVGRLDEAAKGITSGRSQGLQDAVWSLSAALNVPETCEEGFRKLGGKSTLAAADSEFSKEVSIALVLARTLSR</sequence>
<proteinExistence type="inferred from homology"/>
<reference evidence="6" key="1">
    <citation type="submission" date="2023-07" db="EMBL/GenBank/DDBJ databases">
        <title>A chromosome-level genome assembly of Lolium multiflorum.</title>
        <authorList>
            <person name="Chen Y."/>
            <person name="Copetti D."/>
            <person name="Kolliker R."/>
            <person name="Studer B."/>
        </authorList>
    </citation>
    <scope>NUCLEOTIDE SEQUENCE</scope>
    <source>
        <strain evidence="6">02402/16</strain>
        <tissue evidence="6">Leaf</tissue>
    </source>
</reference>
<evidence type="ECO:0000259" key="5">
    <source>
        <dbReference type="SMART" id="SM00856"/>
    </source>
</evidence>
<dbReference type="SMART" id="SM00856">
    <property type="entry name" value="PMEI"/>
    <property type="match status" value="1"/>
</dbReference>
<dbReference type="GO" id="GO:0004857">
    <property type="term" value="F:enzyme inhibitor activity"/>
    <property type="evidence" value="ECO:0007669"/>
    <property type="project" value="InterPro"/>
</dbReference>
<keyword evidence="1 4" id="KW-0732">Signal</keyword>
<dbReference type="PROSITE" id="PS51257">
    <property type="entry name" value="PROKAR_LIPOPROTEIN"/>
    <property type="match status" value="1"/>
</dbReference>
<dbReference type="SUPFAM" id="SSF101148">
    <property type="entry name" value="Plant invertase/pectin methylesterase inhibitor"/>
    <property type="match status" value="1"/>
</dbReference>